<dbReference type="SUPFAM" id="SSF117782">
    <property type="entry name" value="YbjQ-like"/>
    <property type="match status" value="1"/>
</dbReference>
<dbReference type="PATRIC" id="fig|1616.3.peg.324"/>
<evidence type="ECO:0000256" key="2">
    <source>
        <dbReference type="HAMAP-Rule" id="MF_00338"/>
    </source>
</evidence>
<dbReference type="EMBL" id="JQBP01000001">
    <property type="protein sequence ID" value="KRN75820.1"/>
    <property type="molecule type" value="Genomic_DNA"/>
</dbReference>
<dbReference type="HAMAP" id="MF_00338">
    <property type="entry name" value="UPF0145"/>
    <property type="match status" value="1"/>
</dbReference>
<dbReference type="STRING" id="1616.IV73_GL000319"/>
<evidence type="ECO:0000313" key="3">
    <source>
        <dbReference type="EMBL" id="KRN75820.1"/>
    </source>
</evidence>
<dbReference type="PANTHER" id="PTHR34068">
    <property type="entry name" value="UPF0145 PROTEIN YBJQ"/>
    <property type="match status" value="1"/>
</dbReference>
<organism evidence="3 4">
    <name type="scientific">Weissella kandleri</name>
    <dbReference type="NCBI Taxonomy" id="1616"/>
    <lineage>
        <taxon>Bacteria</taxon>
        <taxon>Bacillati</taxon>
        <taxon>Bacillota</taxon>
        <taxon>Bacilli</taxon>
        <taxon>Lactobacillales</taxon>
        <taxon>Lactobacillaceae</taxon>
        <taxon>Weissella</taxon>
    </lineage>
</organism>
<dbReference type="Proteomes" id="UP000051655">
    <property type="component" value="Unassembled WGS sequence"/>
</dbReference>
<gene>
    <name evidence="3" type="ORF">IV73_GL000319</name>
</gene>
<proteinExistence type="inferred from homology"/>
<evidence type="ECO:0000256" key="1">
    <source>
        <dbReference type="ARBA" id="ARBA00010751"/>
    </source>
</evidence>
<dbReference type="PANTHER" id="PTHR34068:SF2">
    <property type="entry name" value="UPF0145 PROTEIN SCO3412"/>
    <property type="match status" value="1"/>
</dbReference>
<comment type="caution">
    <text evidence="3">The sequence shown here is derived from an EMBL/GenBank/DDBJ whole genome shotgun (WGS) entry which is preliminary data.</text>
</comment>
<dbReference type="OrthoDB" id="9796448at2"/>
<dbReference type="Gene3D" id="3.30.110.70">
    <property type="entry name" value="Hypothetical protein apc22750. Chain B"/>
    <property type="match status" value="1"/>
</dbReference>
<name>A0A0R2JLX8_9LACO</name>
<dbReference type="RefSeq" id="WP_057753837.1">
    <property type="nucleotide sequence ID" value="NZ_JQBP01000001.1"/>
</dbReference>
<comment type="similarity">
    <text evidence="1 2">Belongs to the UPF0145 family.</text>
</comment>
<sequence>MNEIKIVTTENVAGYSVTETLGEVFGLTTRSRNIFSSIGQGLKTIVGGEIKGYSTLQELARQEAITRLRQQAAMLGADAVIMFRFDSSSSNIGDSVTAYGTAVRLAKI</sequence>
<dbReference type="AlphaFoldDB" id="A0A0R2JLX8"/>
<evidence type="ECO:0000313" key="4">
    <source>
        <dbReference type="Proteomes" id="UP000051655"/>
    </source>
</evidence>
<dbReference type="Pfam" id="PF01906">
    <property type="entry name" value="YbjQ_1"/>
    <property type="match status" value="1"/>
</dbReference>
<dbReference type="InterPro" id="IPR035439">
    <property type="entry name" value="UPF0145_dom_sf"/>
</dbReference>
<accession>A0A0R2JLX8</accession>
<dbReference type="InterPro" id="IPR002765">
    <property type="entry name" value="UPF0145_YbjQ-like"/>
</dbReference>
<protein>
    <recommendedName>
        <fullName evidence="2">UPF0145 protein IV73_GL000319</fullName>
    </recommendedName>
</protein>
<keyword evidence="4" id="KW-1185">Reference proteome</keyword>
<reference evidence="3 4" key="1">
    <citation type="journal article" date="2015" name="Genome Announc.">
        <title>Expanding the biotechnology potential of lactobacilli through comparative genomics of 213 strains and associated genera.</title>
        <authorList>
            <person name="Sun Z."/>
            <person name="Harris H.M."/>
            <person name="McCann A."/>
            <person name="Guo C."/>
            <person name="Argimon S."/>
            <person name="Zhang W."/>
            <person name="Yang X."/>
            <person name="Jeffery I.B."/>
            <person name="Cooney J.C."/>
            <person name="Kagawa T.F."/>
            <person name="Liu W."/>
            <person name="Song Y."/>
            <person name="Salvetti E."/>
            <person name="Wrobel A."/>
            <person name="Rasinkangas P."/>
            <person name="Parkhill J."/>
            <person name="Rea M.C."/>
            <person name="O'Sullivan O."/>
            <person name="Ritari J."/>
            <person name="Douillard F.P."/>
            <person name="Paul Ross R."/>
            <person name="Yang R."/>
            <person name="Briner A.E."/>
            <person name="Felis G.E."/>
            <person name="de Vos W.M."/>
            <person name="Barrangou R."/>
            <person name="Klaenhammer T.R."/>
            <person name="Caufield P.W."/>
            <person name="Cui Y."/>
            <person name="Zhang H."/>
            <person name="O'Toole P.W."/>
        </authorList>
    </citation>
    <scope>NUCLEOTIDE SEQUENCE [LARGE SCALE GENOMIC DNA]</scope>
    <source>
        <strain evidence="3 4">DSM 20593</strain>
    </source>
</reference>